<protein>
    <submittedName>
        <fullName evidence="2">Uncharacterized protein</fullName>
    </submittedName>
</protein>
<feature type="compositionally biased region" description="Polar residues" evidence="1">
    <location>
        <begin position="19"/>
        <end position="35"/>
    </location>
</feature>
<proteinExistence type="predicted"/>
<gene>
    <name evidence="2" type="ORF">HanXRQr2_Chr05g0212681</name>
</gene>
<reference evidence="2" key="2">
    <citation type="submission" date="2020-06" db="EMBL/GenBank/DDBJ databases">
        <title>Helianthus annuus Genome sequencing and assembly Release 2.</title>
        <authorList>
            <person name="Gouzy J."/>
            <person name="Langlade N."/>
            <person name="Munos S."/>
        </authorList>
    </citation>
    <scope>NUCLEOTIDE SEQUENCE</scope>
    <source>
        <tissue evidence="2">Leaves</tissue>
    </source>
</reference>
<organism evidence="2 3">
    <name type="scientific">Helianthus annuus</name>
    <name type="common">Common sunflower</name>
    <dbReference type="NCBI Taxonomy" id="4232"/>
    <lineage>
        <taxon>Eukaryota</taxon>
        <taxon>Viridiplantae</taxon>
        <taxon>Streptophyta</taxon>
        <taxon>Embryophyta</taxon>
        <taxon>Tracheophyta</taxon>
        <taxon>Spermatophyta</taxon>
        <taxon>Magnoliopsida</taxon>
        <taxon>eudicotyledons</taxon>
        <taxon>Gunneridae</taxon>
        <taxon>Pentapetalae</taxon>
        <taxon>asterids</taxon>
        <taxon>campanulids</taxon>
        <taxon>Asterales</taxon>
        <taxon>Asteraceae</taxon>
        <taxon>Asteroideae</taxon>
        <taxon>Heliantheae alliance</taxon>
        <taxon>Heliantheae</taxon>
        <taxon>Helianthus</taxon>
    </lineage>
</organism>
<dbReference type="EMBL" id="MNCJ02000320">
    <property type="protein sequence ID" value="KAF5805712.1"/>
    <property type="molecule type" value="Genomic_DNA"/>
</dbReference>
<dbReference type="AlphaFoldDB" id="A0A9K3IZ87"/>
<name>A0A9K3IZ87_HELAN</name>
<evidence type="ECO:0000313" key="2">
    <source>
        <dbReference type="EMBL" id="KAF5805712.1"/>
    </source>
</evidence>
<feature type="region of interest" description="Disordered" evidence="1">
    <location>
        <begin position="1"/>
        <end position="39"/>
    </location>
</feature>
<accession>A0A9K3IZ87</accession>
<comment type="caution">
    <text evidence="2">The sequence shown here is derived from an EMBL/GenBank/DDBJ whole genome shotgun (WGS) entry which is preliminary data.</text>
</comment>
<keyword evidence="3" id="KW-1185">Reference proteome</keyword>
<reference evidence="2" key="1">
    <citation type="journal article" date="2017" name="Nature">
        <title>The sunflower genome provides insights into oil metabolism, flowering and Asterid evolution.</title>
        <authorList>
            <person name="Badouin H."/>
            <person name="Gouzy J."/>
            <person name="Grassa C.J."/>
            <person name="Murat F."/>
            <person name="Staton S.E."/>
            <person name="Cottret L."/>
            <person name="Lelandais-Briere C."/>
            <person name="Owens G.L."/>
            <person name="Carrere S."/>
            <person name="Mayjonade B."/>
            <person name="Legrand L."/>
            <person name="Gill N."/>
            <person name="Kane N.C."/>
            <person name="Bowers J.E."/>
            <person name="Hubner S."/>
            <person name="Bellec A."/>
            <person name="Berard A."/>
            <person name="Berges H."/>
            <person name="Blanchet N."/>
            <person name="Boniface M.C."/>
            <person name="Brunel D."/>
            <person name="Catrice O."/>
            <person name="Chaidir N."/>
            <person name="Claudel C."/>
            <person name="Donnadieu C."/>
            <person name="Faraut T."/>
            <person name="Fievet G."/>
            <person name="Helmstetter N."/>
            <person name="King M."/>
            <person name="Knapp S.J."/>
            <person name="Lai Z."/>
            <person name="Le Paslier M.C."/>
            <person name="Lippi Y."/>
            <person name="Lorenzon L."/>
            <person name="Mandel J.R."/>
            <person name="Marage G."/>
            <person name="Marchand G."/>
            <person name="Marquand E."/>
            <person name="Bret-Mestries E."/>
            <person name="Morien E."/>
            <person name="Nambeesan S."/>
            <person name="Nguyen T."/>
            <person name="Pegot-Espagnet P."/>
            <person name="Pouilly N."/>
            <person name="Raftis F."/>
            <person name="Sallet E."/>
            <person name="Schiex T."/>
            <person name="Thomas J."/>
            <person name="Vandecasteele C."/>
            <person name="Vares D."/>
            <person name="Vear F."/>
            <person name="Vautrin S."/>
            <person name="Crespi M."/>
            <person name="Mangin B."/>
            <person name="Burke J.M."/>
            <person name="Salse J."/>
            <person name="Munos S."/>
            <person name="Vincourt P."/>
            <person name="Rieseberg L.H."/>
            <person name="Langlade N.B."/>
        </authorList>
    </citation>
    <scope>NUCLEOTIDE SEQUENCE</scope>
    <source>
        <tissue evidence="2">Leaves</tissue>
    </source>
</reference>
<evidence type="ECO:0000313" key="3">
    <source>
        <dbReference type="Proteomes" id="UP000215914"/>
    </source>
</evidence>
<sequence length="50" mass="5355">MVYGLDETRPTNPTKHRVSSLTSHPTKHGVSSPTGHSPKELAAVWAFGPS</sequence>
<evidence type="ECO:0000256" key="1">
    <source>
        <dbReference type="SAM" id="MobiDB-lite"/>
    </source>
</evidence>
<dbReference type="Proteomes" id="UP000215914">
    <property type="component" value="Unassembled WGS sequence"/>
</dbReference>
<dbReference type="Gramene" id="mRNA:HanXRQr2_Chr05g0212681">
    <property type="protein sequence ID" value="CDS:HanXRQr2_Chr05g0212681.1"/>
    <property type="gene ID" value="HanXRQr2_Chr05g0212681"/>
</dbReference>